<comment type="caution">
    <text evidence="3">The sequence shown here is derived from an EMBL/GenBank/DDBJ whole genome shotgun (WGS) entry which is preliminary data.</text>
</comment>
<protein>
    <submittedName>
        <fullName evidence="3">Competence protein</fullName>
    </submittedName>
</protein>
<feature type="domain" description="Competence protein CoiA nuclease-like" evidence="1">
    <location>
        <begin position="59"/>
        <end position="193"/>
    </location>
</feature>
<dbReference type="RefSeq" id="WP_050338373.1">
    <property type="nucleotide sequence ID" value="NZ_AZCU01000002.1"/>
</dbReference>
<accession>A0A837RDM6</accession>
<dbReference type="PIRSF" id="PIRSF007487">
    <property type="entry name" value="Competence-induced_CoiA_bac"/>
    <property type="match status" value="1"/>
</dbReference>
<organism evidence="3 4">
    <name type="scientific">Lactiplantibacillus pentosus DSM 20314</name>
    <dbReference type="NCBI Taxonomy" id="1423791"/>
    <lineage>
        <taxon>Bacteria</taxon>
        <taxon>Bacillati</taxon>
        <taxon>Bacillota</taxon>
        <taxon>Bacilli</taxon>
        <taxon>Lactobacillales</taxon>
        <taxon>Lactobacillaceae</taxon>
        <taxon>Lactiplantibacillus</taxon>
    </lineage>
</organism>
<dbReference type="Pfam" id="PF25164">
    <property type="entry name" value="CoiA_N"/>
    <property type="match status" value="1"/>
</dbReference>
<dbReference type="GeneID" id="49394383"/>
<feature type="domain" description="Competence protein CoiA-like N-terminal" evidence="2">
    <location>
        <begin position="17"/>
        <end position="55"/>
    </location>
</feature>
<evidence type="ECO:0000259" key="1">
    <source>
        <dbReference type="Pfam" id="PF06054"/>
    </source>
</evidence>
<dbReference type="InterPro" id="IPR057253">
    <property type="entry name" value="CoiA-like_N"/>
</dbReference>
<dbReference type="InterPro" id="IPR010330">
    <property type="entry name" value="CoiA_nuc"/>
</dbReference>
<gene>
    <name evidence="3" type="ORF">FD24_GL001641</name>
</gene>
<evidence type="ECO:0000313" key="4">
    <source>
        <dbReference type="Proteomes" id="UP000051020"/>
    </source>
</evidence>
<reference evidence="3 4" key="1">
    <citation type="journal article" date="2015" name="Genome Announc.">
        <title>Expanding the biotechnology potential of lactobacilli through comparative genomics of 213 strains and associated genera.</title>
        <authorList>
            <person name="Sun Z."/>
            <person name="Harris H.M."/>
            <person name="McCann A."/>
            <person name="Guo C."/>
            <person name="Argimon S."/>
            <person name="Zhang W."/>
            <person name="Yang X."/>
            <person name="Jeffery I.B."/>
            <person name="Cooney J.C."/>
            <person name="Kagawa T.F."/>
            <person name="Liu W."/>
            <person name="Song Y."/>
            <person name="Salvetti E."/>
            <person name="Wrobel A."/>
            <person name="Rasinkangas P."/>
            <person name="Parkhill J."/>
            <person name="Rea M.C."/>
            <person name="O'Sullivan O."/>
            <person name="Ritari J."/>
            <person name="Douillard F.P."/>
            <person name="Paul Ross R."/>
            <person name="Yang R."/>
            <person name="Briner A.E."/>
            <person name="Felis G.E."/>
            <person name="de Vos W.M."/>
            <person name="Barrangou R."/>
            <person name="Klaenhammer T.R."/>
            <person name="Caufield P.W."/>
            <person name="Cui Y."/>
            <person name="Zhang H."/>
            <person name="O'Toole P.W."/>
        </authorList>
    </citation>
    <scope>NUCLEOTIDE SEQUENCE [LARGE SCALE GENOMIC DNA]</scope>
    <source>
        <strain evidence="3 4">DSM 20314</strain>
    </source>
</reference>
<dbReference type="InterPro" id="IPR021176">
    <property type="entry name" value="Competence-induced_CoiA"/>
</dbReference>
<dbReference type="Proteomes" id="UP000051020">
    <property type="component" value="Unassembled WGS sequence"/>
</dbReference>
<evidence type="ECO:0000313" key="3">
    <source>
        <dbReference type="EMBL" id="KRK26826.1"/>
    </source>
</evidence>
<dbReference type="AlphaFoldDB" id="A0A837RDM6"/>
<evidence type="ECO:0000259" key="2">
    <source>
        <dbReference type="Pfam" id="PF25164"/>
    </source>
</evidence>
<proteinExistence type="predicted"/>
<dbReference type="EMBL" id="AZCU01000002">
    <property type="protein sequence ID" value="KRK26826.1"/>
    <property type="molecule type" value="Genomic_DNA"/>
</dbReference>
<name>A0A837RDM6_LACPE</name>
<sequence length="363" mass="42004">MLIAQDPHHQLVNASQAGRQIPYICPGCQGPVRLKRGSVMTAHFAHFRGSDCQVFSEGETHEHVTGKQQLAAWFAASGYSVQLEAGLTALHQRPDLLVQMDVTPPLAIEFQCSPLSVTRLAARTQGYWRHGYQVLWILGQPYQRKLRSTSKALKFLQYHPHWGVHLLFWQVETASLQLIHHILTLDAEPLTYQRWSLKSARQPVAAFQQFQPIVSNPTPPEEHLEHYHRQLLLARLRHQHAFDDLQRYCYQRGGTIAQLPDWTIPRVPELPLLTVPYLVWYGHVFGQLRQEPTVITHERLQALLWTELLPLLARQACLRDQGTLHRQLLLAVTTRLDQQHVIQRRGRDWTLNQAALKWERPKF</sequence>
<dbReference type="Pfam" id="PF06054">
    <property type="entry name" value="CoiA_nuc"/>
    <property type="match status" value="1"/>
</dbReference>